<organism evidence="3 4">
    <name type="scientific">Obba rivulosa</name>
    <dbReference type="NCBI Taxonomy" id="1052685"/>
    <lineage>
        <taxon>Eukaryota</taxon>
        <taxon>Fungi</taxon>
        <taxon>Dikarya</taxon>
        <taxon>Basidiomycota</taxon>
        <taxon>Agaricomycotina</taxon>
        <taxon>Agaricomycetes</taxon>
        <taxon>Polyporales</taxon>
        <taxon>Gelatoporiaceae</taxon>
        <taxon>Obba</taxon>
    </lineage>
</organism>
<gene>
    <name evidence="3" type="ORF">OBBRIDRAFT_818261</name>
</gene>
<protein>
    <submittedName>
        <fullName evidence="3">Uncharacterized protein</fullName>
    </submittedName>
</protein>
<keyword evidence="2" id="KW-0812">Transmembrane</keyword>
<name>A0A8E2AX52_9APHY</name>
<feature type="transmembrane region" description="Helical" evidence="2">
    <location>
        <begin position="399"/>
        <end position="421"/>
    </location>
</feature>
<feature type="region of interest" description="Disordered" evidence="1">
    <location>
        <begin position="295"/>
        <end position="338"/>
    </location>
</feature>
<feature type="transmembrane region" description="Helical" evidence="2">
    <location>
        <begin position="465"/>
        <end position="487"/>
    </location>
</feature>
<evidence type="ECO:0000313" key="3">
    <source>
        <dbReference type="EMBL" id="OCH92566.1"/>
    </source>
</evidence>
<feature type="region of interest" description="Disordered" evidence="1">
    <location>
        <begin position="14"/>
        <end position="81"/>
    </location>
</feature>
<sequence length="488" mass="54232">MSVQQKVQAVLSPWTRIGLSGGRASRDSHDASREASEDEETGRRPLLQVTPGAPYSYGATAGTTPGPSGTRTSPERYRRNSLLRRVPEEDSLVDVEITRQFEGDDGVGDEDETWVAGERMLSEREYRRKILLYTFVPLSSLLVFLGLAILHLLIWRKEYHGPPPSEPRYFPSPLPELLVSASFWSLSHLLRVPLFNLVSTLVLSPFFTPLLFNATYVLLSELLRLSTLPVLRVRHQMEFPLPTWQDPAFHTVWWLALGWALAEAVVGIAQGYEQIALYRGTTSVDGTAEILGRWREEDSGSSNNGSRIRKDGRFSTESLPLSPCNGPAVDEPSPTLLNGQSDRKARRAQLLEEAVRTAVERDLERLVNLKEREELEEIYGIPVVDIPVFVSCLQRIDSFILSLGLTLIVSAAYLRSALAFPNVNLLPIYTNRAFAIAFPLVLLLRLFLALLHTPPILTRIGVHTTAYIGLLVGLGSVFAGLGLWGALS</sequence>
<feature type="compositionally biased region" description="Basic and acidic residues" evidence="1">
    <location>
        <begin position="24"/>
        <end position="35"/>
    </location>
</feature>
<proteinExistence type="predicted"/>
<feature type="transmembrane region" description="Helical" evidence="2">
    <location>
        <begin position="197"/>
        <end position="219"/>
    </location>
</feature>
<dbReference type="Proteomes" id="UP000250043">
    <property type="component" value="Unassembled WGS sequence"/>
</dbReference>
<keyword evidence="2" id="KW-1133">Transmembrane helix</keyword>
<accession>A0A8E2AX52</accession>
<keyword evidence="4" id="KW-1185">Reference proteome</keyword>
<evidence type="ECO:0000313" key="4">
    <source>
        <dbReference type="Proteomes" id="UP000250043"/>
    </source>
</evidence>
<dbReference type="EMBL" id="KV722367">
    <property type="protein sequence ID" value="OCH92566.1"/>
    <property type="molecule type" value="Genomic_DNA"/>
</dbReference>
<evidence type="ECO:0000256" key="1">
    <source>
        <dbReference type="SAM" id="MobiDB-lite"/>
    </source>
</evidence>
<feature type="transmembrane region" description="Helical" evidence="2">
    <location>
        <begin position="433"/>
        <end position="453"/>
    </location>
</feature>
<reference evidence="3 4" key="1">
    <citation type="submission" date="2016-07" db="EMBL/GenBank/DDBJ databases">
        <title>Draft genome of the white-rot fungus Obba rivulosa 3A-2.</title>
        <authorList>
            <consortium name="DOE Joint Genome Institute"/>
            <person name="Miettinen O."/>
            <person name="Riley R."/>
            <person name="Acob R."/>
            <person name="Barry K."/>
            <person name="Cullen D."/>
            <person name="De Vries R."/>
            <person name="Hainaut M."/>
            <person name="Hatakka A."/>
            <person name="Henrissat B."/>
            <person name="Hilden K."/>
            <person name="Kuo R."/>
            <person name="Labutti K."/>
            <person name="Lipzen A."/>
            <person name="Makela M.R."/>
            <person name="Sandor L."/>
            <person name="Spatafora J.W."/>
            <person name="Grigoriev I.V."/>
            <person name="Hibbett D.S."/>
        </authorList>
    </citation>
    <scope>NUCLEOTIDE SEQUENCE [LARGE SCALE GENOMIC DNA]</scope>
    <source>
        <strain evidence="3 4">3A-2</strain>
    </source>
</reference>
<evidence type="ECO:0000256" key="2">
    <source>
        <dbReference type="SAM" id="Phobius"/>
    </source>
</evidence>
<keyword evidence="2" id="KW-0472">Membrane</keyword>
<feature type="transmembrane region" description="Helical" evidence="2">
    <location>
        <begin position="130"/>
        <end position="154"/>
    </location>
</feature>
<dbReference type="AlphaFoldDB" id="A0A8E2AX52"/>
<feature type="compositionally biased region" description="Low complexity" evidence="1">
    <location>
        <begin position="55"/>
        <end position="70"/>
    </location>
</feature>
<dbReference type="OrthoDB" id="3364069at2759"/>